<feature type="transmembrane region" description="Helical" evidence="2">
    <location>
        <begin position="35"/>
        <end position="53"/>
    </location>
</feature>
<proteinExistence type="predicted"/>
<dbReference type="EnsemblPlants" id="EMT18316">
    <property type="protein sequence ID" value="EMT18316"/>
    <property type="gene ID" value="F775_24057"/>
</dbReference>
<protein>
    <submittedName>
        <fullName evidence="3">Uncharacterized protein</fullName>
    </submittedName>
</protein>
<evidence type="ECO:0000256" key="1">
    <source>
        <dbReference type="SAM" id="MobiDB-lite"/>
    </source>
</evidence>
<keyword evidence="2" id="KW-1133">Transmembrane helix</keyword>
<name>R7W8Q9_AEGTA</name>
<evidence type="ECO:0000313" key="3">
    <source>
        <dbReference type="EnsemblPlants" id="EMT18316"/>
    </source>
</evidence>
<dbReference type="AlphaFoldDB" id="R7W8Q9"/>
<evidence type="ECO:0000256" key="2">
    <source>
        <dbReference type="SAM" id="Phobius"/>
    </source>
</evidence>
<sequence>MEGQVKSIPGLIGSEADEVHGRAGRDHRMTKRDRVLHGILVSLLLCVFGGIAGSGA</sequence>
<keyword evidence="2" id="KW-0472">Membrane</keyword>
<accession>R7W8Q9</accession>
<feature type="region of interest" description="Disordered" evidence="1">
    <location>
        <begin position="1"/>
        <end position="28"/>
    </location>
</feature>
<keyword evidence="2" id="KW-0812">Transmembrane</keyword>
<organism evidence="3">
    <name type="scientific">Aegilops tauschii</name>
    <name type="common">Tausch's goatgrass</name>
    <name type="synonym">Aegilops squarrosa</name>
    <dbReference type="NCBI Taxonomy" id="37682"/>
    <lineage>
        <taxon>Eukaryota</taxon>
        <taxon>Viridiplantae</taxon>
        <taxon>Streptophyta</taxon>
        <taxon>Embryophyta</taxon>
        <taxon>Tracheophyta</taxon>
        <taxon>Spermatophyta</taxon>
        <taxon>Magnoliopsida</taxon>
        <taxon>Liliopsida</taxon>
        <taxon>Poales</taxon>
        <taxon>Poaceae</taxon>
        <taxon>BOP clade</taxon>
        <taxon>Pooideae</taxon>
        <taxon>Triticodae</taxon>
        <taxon>Triticeae</taxon>
        <taxon>Triticinae</taxon>
        <taxon>Aegilops</taxon>
    </lineage>
</organism>
<feature type="compositionally biased region" description="Basic and acidic residues" evidence="1">
    <location>
        <begin position="17"/>
        <end position="28"/>
    </location>
</feature>
<reference evidence="3" key="1">
    <citation type="submission" date="2015-06" db="UniProtKB">
        <authorList>
            <consortium name="EnsemblPlants"/>
        </authorList>
    </citation>
    <scope>IDENTIFICATION</scope>
</reference>